<sequence>MLWSLLKIVLFFFVVAALALGAEWLMEAEGTLRLAFAGTEFTLGPLQTVIAVLLLVLAVWIVLKLLGLLVAFLRFVNGDETAVTRYFSRNREKKGLNALADALLALASGEGKEAQAKAQRAERYLDRPDLTKLLLAQSHEMTGETGKAEAVYKQLLENDRTRFVGVRGLMKQKLDAGDTATALALAERAFALKPKHVETQDTLLRLQAAKHDWSGARNTLGAKLKHGSLPRDVHRRRDAVLALSEARDLVADNTTIEAREAAIEANRLSPDLIPAAAMAARGYIARGQNRYATRVLKKAWDAQPHPDLAAAFAEIAPEETPEQRIRRFNTLTKLKPDHPETRMLLAELHIANEDFPAARRALGDLATASPTARSVTIMAAIERGEGADDAIVRGWLTKAVNVPRGPQWVCGNCHAVHSSWDPICGNCGAFDTLAWTEPREGVVAMPSQTEMLPLIVGQVTKGPGPVVDEEPTASAAPDTHSAEAGVPPVDTAPPASKSDEARHATDEPLQTSETGKPDVPEAEIVGPERSGAEKSRDA</sequence>
<evidence type="ECO:0000256" key="6">
    <source>
        <dbReference type="SAM" id="Phobius"/>
    </source>
</evidence>
<evidence type="ECO:0000256" key="2">
    <source>
        <dbReference type="ARBA" id="ARBA00022692"/>
    </source>
</evidence>
<comment type="subcellular location">
    <subcellularLocation>
        <location evidence="1">Membrane</location>
    </subcellularLocation>
</comment>
<evidence type="ECO:0000256" key="4">
    <source>
        <dbReference type="ARBA" id="ARBA00023136"/>
    </source>
</evidence>
<feature type="region of interest" description="Disordered" evidence="5">
    <location>
        <begin position="462"/>
        <end position="538"/>
    </location>
</feature>
<feature type="compositionally biased region" description="Basic and acidic residues" evidence="5">
    <location>
        <begin position="497"/>
        <end position="506"/>
    </location>
</feature>
<name>A0A2W7NLM8_9RHOB</name>
<comment type="caution">
    <text evidence="8">The sequence shown here is derived from an EMBL/GenBank/DDBJ whole genome shotgun (WGS) entry which is preliminary data.</text>
</comment>
<dbReference type="AlphaFoldDB" id="A0A2W7NLM8"/>
<dbReference type="Proteomes" id="UP000248916">
    <property type="component" value="Unassembled WGS sequence"/>
</dbReference>
<dbReference type="InterPro" id="IPR011990">
    <property type="entry name" value="TPR-like_helical_dom_sf"/>
</dbReference>
<dbReference type="GO" id="GO:0016020">
    <property type="term" value="C:membrane"/>
    <property type="evidence" value="ECO:0007669"/>
    <property type="project" value="UniProtKB-SubCell"/>
</dbReference>
<evidence type="ECO:0000313" key="8">
    <source>
        <dbReference type="EMBL" id="PZX19007.1"/>
    </source>
</evidence>
<feature type="transmembrane region" description="Helical" evidence="6">
    <location>
        <begin position="45"/>
        <end position="76"/>
    </location>
</feature>
<dbReference type="Gene3D" id="1.25.40.10">
    <property type="entry name" value="Tetratricopeptide repeat domain"/>
    <property type="match status" value="2"/>
</dbReference>
<dbReference type="InterPro" id="IPR016982">
    <property type="entry name" value="Mms48"/>
</dbReference>
<keyword evidence="9" id="KW-1185">Reference proteome</keyword>
<dbReference type="RefSeq" id="WP_111535887.1">
    <property type="nucleotide sequence ID" value="NZ_QKZL01000002.1"/>
</dbReference>
<dbReference type="PIRSF" id="PIRSF031802">
    <property type="entry name" value="UCP031802"/>
    <property type="match status" value="1"/>
</dbReference>
<evidence type="ECO:0000256" key="5">
    <source>
        <dbReference type="SAM" id="MobiDB-lite"/>
    </source>
</evidence>
<keyword evidence="3 6" id="KW-1133">Transmembrane helix</keyword>
<gene>
    <name evidence="8" type="ORF">LX81_00701</name>
</gene>
<protein>
    <submittedName>
        <fullName evidence="8">HemY protein</fullName>
    </submittedName>
</protein>
<reference evidence="8 9" key="1">
    <citation type="submission" date="2018-06" db="EMBL/GenBank/DDBJ databases">
        <title>Genomic Encyclopedia of Archaeal and Bacterial Type Strains, Phase II (KMG-II): from individual species to whole genera.</title>
        <authorList>
            <person name="Goeker M."/>
        </authorList>
    </citation>
    <scope>NUCLEOTIDE SEQUENCE [LARGE SCALE GENOMIC DNA]</scope>
    <source>
        <strain evidence="8 9">DSM 22009</strain>
    </source>
</reference>
<accession>A0A2W7NLM8</accession>
<evidence type="ECO:0000259" key="7">
    <source>
        <dbReference type="Pfam" id="PF07219"/>
    </source>
</evidence>
<dbReference type="Pfam" id="PF07219">
    <property type="entry name" value="HemY_N"/>
    <property type="match status" value="1"/>
</dbReference>
<keyword evidence="4 6" id="KW-0472">Membrane</keyword>
<keyword evidence="2 6" id="KW-0812">Transmembrane</keyword>
<proteinExistence type="predicted"/>
<dbReference type="InterPro" id="IPR010817">
    <property type="entry name" value="HemY_N"/>
</dbReference>
<organism evidence="8 9">
    <name type="scientific">Palleronia aestuarii</name>
    <dbReference type="NCBI Taxonomy" id="568105"/>
    <lineage>
        <taxon>Bacteria</taxon>
        <taxon>Pseudomonadati</taxon>
        <taxon>Pseudomonadota</taxon>
        <taxon>Alphaproteobacteria</taxon>
        <taxon>Rhodobacterales</taxon>
        <taxon>Roseobacteraceae</taxon>
        <taxon>Palleronia</taxon>
    </lineage>
</organism>
<evidence type="ECO:0000256" key="1">
    <source>
        <dbReference type="ARBA" id="ARBA00004370"/>
    </source>
</evidence>
<dbReference type="SUPFAM" id="SSF48452">
    <property type="entry name" value="TPR-like"/>
    <property type="match status" value="1"/>
</dbReference>
<dbReference type="EMBL" id="QKZL01000002">
    <property type="protein sequence ID" value="PZX19007.1"/>
    <property type="molecule type" value="Genomic_DNA"/>
</dbReference>
<evidence type="ECO:0000256" key="3">
    <source>
        <dbReference type="ARBA" id="ARBA00022989"/>
    </source>
</evidence>
<dbReference type="OrthoDB" id="9798343at2"/>
<evidence type="ECO:0000313" key="9">
    <source>
        <dbReference type="Proteomes" id="UP000248916"/>
    </source>
</evidence>
<feature type="domain" description="HemY N-terminal" evidence="7">
    <location>
        <begin position="30"/>
        <end position="142"/>
    </location>
</feature>